<dbReference type="GO" id="GO:0009982">
    <property type="term" value="F:pseudouridine synthase activity"/>
    <property type="evidence" value="ECO:0007669"/>
    <property type="project" value="InterPro"/>
</dbReference>
<accession>A0A6F9DQK9</accession>
<dbReference type="InterPro" id="IPR020097">
    <property type="entry name" value="PsdUridine_synth_TruA_a/b_dom"/>
</dbReference>
<dbReference type="PANTHER" id="PTHR11142">
    <property type="entry name" value="PSEUDOURIDYLATE SYNTHASE"/>
    <property type="match status" value="1"/>
</dbReference>
<dbReference type="HAMAP" id="MF_00171">
    <property type="entry name" value="TruA"/>
    <property type="match status" value="1"/>
</dbReference>
<dbReference type="InterPro" id="IPR001406">
    <property type="entry name" value="PsdUridine_synth_TruA"/>
</dbReference>
<keyword evidence="2" id="KW-0819">tRNA processing</keyword>
<evidence type="ECO:0000256" key="1">
    <source>
        <dbReference type="ARBA" id="ARBA00009375"/>
    </source>
</evidence>
<dbReference type="GO" id="GO:1990481">
    <property type="term" value="P:mRNA pseudouridine synthesis"/>
    <property type="evidence" value="ECO:0007669"/>
    <property type="project" value="TreeGrafter"/>
</dbReference>
<dbReference type="AlphaFoldDB" id="A0A6F9DQK9"/>
<proteinExistence type="evidence at transcript level"/>
<evidence type="ECO:0000256" key="4">
    <source>
        <dbReference type="SAM" id="MobiDB-lite"/>
    </source>
</evidence>
<name>A0A6F9DQK9_9ASCI</name>
<reference evidence="6" key="1">
    <citation type="submission" date="2020-04" db="EMBL/GenBank/DDBJ databases">
        <authorList>
            <person name="Neveu A P."/>
        </authorList>
    </citation>
    <scope>NUCLEOTIDE SEQUENCE</scope>
    <source>
        <tissue evidence="6">Whole embryo</tissue>
    </source>
</reference>
<dbReference type="GO" id="GO:0005634">
    <property type="term" value="C:nucleus"/>
    <property type="evidence" value="ECO:0007669"/>
    <property type="project" value="TreeGrafter"/>
</dbReference>
<keyword evidence="3" id="KW-0413">Isomerase</keyword>
<feature type="region of interest" description="Disordered" evidence="4">
    <location>
        <begin position="488"/>
        <end position="507"/>
    </location>
</feature>
<dbReference type="InterPro" id="IPR020095">
    <property type="entry name" value="PsdUridine_synth_TruA_C"/>
</dbReference>
<dbReference type="GO" id="GO:0003723">
    <property type="term" value="F:RNA binding"/>
    <property type="evidence" value="ECO:0007669"/>
    <property type="project" value="InterPro"/>
</dbReference>
<protein>
    <submittedName>
        <fullName evidence="6">tRNA pseudouridine(38/39) synthase-like</fullName>
    </submittedName>
</protein>
<dbReference type="Pfam" id="PF01416">
    <property type="entry name" value="PseudoU_synth_1"/>
    <property type="match status" value="1"/>
</dbReference>
<dbReference type="EMBL" id="LR789458">
    <property type="protein sequence ID" value="CAB3265320.1"/>
    <property type="molecule type" value="mRNA"/>
</dbReference>
<organism evidence="6">
    <name type="scientific">Phallusia mammillata</name>
    <dbReference type="NCBI Taxonomy" id="59560"/>
    <lineage>
        <taxon>Eukaryota</taxon>
        <taxon>Metazoa</taxon>
        <taxon>Chordata</taxon>
        <taxon>Tunicata</taxon>
        <taxon>Ascidiacea</taxon>
        <taxon>Phlebobranchia</taxon>
        <taxon>Ascidiidae</taxon>
        <taxon>Phallusia</taxon>
    </lineage>
</organism>
<gene>
    <name evidence="6" type="primary">Pus3-003</name>
</gene>
<evidence type="ECO:0000256" key="3">
    <source>
        <dbReference type="ARBA" id="ARBA00023235"/>
    </source>
</evidence>
<comment type="similarity">
    <text evidence="1">Belongs to the tRNA pseudouridine synthase TruA family.</text>
</comment>
<dbReference type="Gene3D" id="3.30.70.580">
    <property type="entry name" value="Pseudouridine synthase I, catalytic domain, N-terminal subdomain"/>
    <property type="match status" value="1"/>
</dbReference>
<evidence type="ECO:0000256" key="2">
    <source>
        <dbReference type="ARBA" id="ARBA00022694"/>
    </source>
</evidence>
<dbReference type="InterPro" id="IPR020094">
    <property type="entry name" value="TruA/RsuA/RluB/E/F_N"/>
</dbReference>
<evidence type="ECO:0000313" key="6">
    <source>
        <dbReference type="EMBL" id="CAB3265320.1"/>
    </source>
</evidence>
<dbReference type="NCBIfam" id="TIGR00071">
    <property type="entry name" value="hisT_truA"/>
    <property type="match status" value="1"/>
</dbReference>
<feature type="domain" description="Pseudouridine synthase I TruA alpha/beta" evidence="5">
    <location>
        <begin position="258"/>
        <end position="371"/>
    </location>
</feature>
<dbReference type="PANTHER" id="PTHR11142:SF5">
    <property type="entry name" value="TRNA PSEUDOURIDINE(38_39) SYNTHASE"/>
    <property type="match status" value="1"/>
</dbReference>
<dbReference type="InterPro" id="IPR020103">
    <property type="entry name" value="PsdUridine_synth_cat_dom_sf"/>
</dbReference>
<dbReference type="GO" id="GO:0031119">
    <property type="term" value="P:tRNA pseudouridine synthesis"/>
    <property type="evidence" value="ECO:0007669"/>
    <property type="project" value="TreeGrafter"/>
</dbReference>
<sequence length="507" mass="58560">MEANLFTQDELTEMTKQELIDKYLLLQTQHLKLKNNHTCKPLSKTEIMINKFKPRKTKRRKQKSRELDFLHCNYRYVAFKVAYLGWDYNGLQENGDLSDTIEGVLKEALRQVKLVGRDLPVRFTKCGRTDKGVSGFVQVMSLMVRTQHSDGPHVVKWKDCMQEDNDTESDCGNGKQVAQTNVQVTKDINTTTATCEPNKECKEFDYVMMLNQVLPAEIRILGWTPVDESFSARWQCTQRVYHYYFPRGKLDVKKMNNAAQLLCGTHDYRNFCKLNVANCRVFIRRIDEFSIKPVKESSLSESYSLYYAVISASGFLYHQVRQMMTILFLIGLGREDSSLISHLLDVESCPSRPAYDLSPAYPLVLFNSVYESMKWNLDRCTAARLLMHFQTYWSELAIKTCMVRELIAMLENDSETKLTGSVDGFMGVSDSESSTIKDLSSKICQQSPAHGVNYQFLKQPCSLQHKTYKKVVDRQKCKSFEEQLEAFERKRQHSPTNSEQDTKRSCV</sequence>
<evidence type="ECO:0000259" key="5">
    <source>
        <dbReference type="Pfam" id="PF01416"/>
    </source>
</evidence>
<dbReference type="GO" id="GO:0005737">
    <property type="term" value="C:cytoplasm"/>
    <property type="evidence" value="ECO:0007669"/>
    <property type="project" value="TreeGrafter"/>
</dbReference>
<dbReference type="Gene3D" id="3.30.70.660">
    <property type="entry name" value="Pseudouridine synthase I, catalytic domain, C-terminal subdomain"/>
    <property type="match status" value="1"/>
</dbReference>
<dbReference type="SUPFAM" id="SSF55120">
    <property type="entry name" value="Pseudouridine synthase"/>
    <property type="match status" value="1"/>
</dbReference>